<keyword evidence="1" id="KW-0732">Signal</keyword>
<reference evidence="4 5" key="1">
    <citation type="submission" date="2019-09" db="EMBL/GenBank/DDBJ databases">
        <title>Genome sequence of Adhaeribacter sp. M2.</title>
        <authorList>
            <person name="Srinivasan S."/>
        </authorList>
    </citation>
    <scope>NUCLEOTIDE SEQUENCE [LARGE SCALE GENOMIC DNA]</scope>
    <source>
        <strain evidence="4 5">M2</strain>
    </source>
</reference>
<feature type="signal peptide" evidence="1">
    <location>
        <begin position="1"/>
        <end position="20"/>
    </location>
</feature>
<dbReference type="InterPro" id="IPR055353">
    <property type="entry name" value="DUF7619"/>
</dbReference>
<dbReference type="Gene3D" id="2.60.40.10">
    <property type="entry name" value="Immunoglobulins"/>
    <property type="match status" value="1"/>
</dbReference>
<organism evidence="4 5">
    <name type="scientific">Adhaeribacter soli</name>
    <dbReference type="NCBI Taxonomy" id="2607655"/>
    <lineage>
        <taxon>Bacteria</taxon>
        <taxon>Pseudomonadati</taxon>
        <taxon>Bacteroidota</taxon>
        <taxon>Cytophagia</taxon>
        <taxon>Cytophagales</taxon>
        <taxon>Hymenobacteraceae</taxon>
        <taxon>Adhaeribacter</taxon>
    </lineage>
</organism>
<dbReference type="Pfam" id="PF24595">
    <property type="entry name" value="DUF7619"/>
    <property type="match status" value="1"/>
</dbReference>
<gene>
    <name evidence="4" type="ORF">F0P94_05405</name>
</gene>
<dbReference type="InterPro" id="IPR047589">
    <property type="entry name" value="DUF11_rpt"/>
</dbReference>
<evidence type="ECO:0000313" key="4">
    <source>
        <dbReference type="EMBL" id="KAA9340867.1"/>
    </source>
</evidence>
<feature type="chain" id="PRO_5024932558" evidence="1">
    <location>
        <begin position="21"/>
        <end position="899"/>
    </location>
</feature>
<accession>A0A5N1J6P6</accession>
<comment type="caution">
    <text evidence="4">The sequence shown here is derived from an EMBL/GenBank/DDBJ whole genome shotgun (WGS) entry which is preliminary data.</text>
</comment>
<dbReference type="InterPro" id="IPR052918">
    <property type="entry name" value="Motility_Chemotaxis_Reg"/>
</dbReference>
<dbReference type="EMBL" id="VTWT01000002">
    <property type="protein sequence ID" value="KAA9340867.1"/>
    <property type="molecule type" value="Genomic_DNA"/>
</dbReference>
<evidence type="ECO:0000259" key="2">
    <source>
        <dbReference type="Pfam" id="PF18962"/>
    </source>
</evidence>
<dbReference type="AlphaFoldDB" id="A0A5N1J6P6"/>
<dbReference type="Proteomes" id="UP000326570">
    <property type="component" value="Unassembled WGS sequence"/>
</dbReference>
<dbReference type="InterPro" id="IPR013783">
    <property type="entry name" value="Ig-like_fold"/>
</dbReference>
<dbReference type="Pfam" id="PF18962">
    <property type="entry name" value="Por_Secre_tail"/>
    <property type="match status" value="1"/>
</dbReference>
<dbReference type="PANTHER" id="PTHR35580:SF1">
    <property type="entry name" value="PHYTASE-LIKE DOMAIN-CONTAINING PROTEIN"/>
    <property type="match status" value="1"/>
</dbReference>
<feature type="domain" description="DUF7619" evidence="3">
    <location>
        <begin position="670"/>
        <end position="803"/>
    </location>
</feature>
<dbReference type="NCBIfam" id="TIGR01451">
    <property type="entry name" value="B_ant_repeat"/>
    <property type="match status" value="1"/>
</dbReference>
<dbReference type="NCBIfam" id="TIGR04183">
    <property type="entry name" value="Por_Secre_tail"/>
    <property type="match status" value="1"/>
</dbReference>
<dbReference type="PANTHER" id="PTHR35580">
    <property type="entry name" value="CELL SURFACE GLYCOPROTEIN (S-LAYER PROTEIN)-LIKE PROTEIN"/>
    <property type="match status" value="1"/>
</dbReference>
<dbReference type="InterPro" id="IPR026444">
    <property type="entry name" value="Secre_tail"/>
</dbReference>
<evidence type="ECO:0000256" key="1">
    <source>
        <dbReference type="SAM" id="SignalP"/>
    </source>
</evidence>
<sequence length="899" mass="97563">MKKLYLLCWLILLNCLSASAQYFQWAKAQSAITNGPVLAAGNNFIAATGQFHRSITFGSQTLTSPDTLNAYLAAYDLGGNPLWAKHIISNSYFQHHVTVDQNNNIILAGTFQDSLYIGSLLFKGTTPNSQGVFVAKYNAAGTLLWAQSSAITTTTQPRGISVSADANGNVYLSGIFGGNISFGSNTFSSPNSYAFLAKYDSNGLLQWAKVPYPNLYVSDVKAKATGSSHLYFAVSTDSAGLRVSKLNGSGTMAWEAFVSGINRLNIRFDIATDNAGHAYISGSGGSPIIFSNMIGAYTISNGTMANNRPVFIAKLTQTGNWTWKNWLATGSYTAEGPAIFYNENNNRITVSGAYTGAASFNNTNPIPSVPATTFNSFAVNLDTAGTHNWTNVVNGTNFNSNSGLTGDANGNLYIAGLFHRGAINFNTHVLNSTSVQTGYLAKLSSDINQVSGTVFVDANGNGTKDSNELPFPNLILETSPAPAIQYATSNNGDYRFYLPAGTFSLNVPNTPRHHTLAPASQSVTFSGLNQTQTGKDFALQPIPNRQDVSVTVTNLTPARPGFTLKYRLTFRNIGTTPQSDSISLNFNAAALSFASSTVVPAVQQAGNLKWFYQNLQPYEKREIDITMNVATTAVLGANLQTLATIKPFTGDLFVQDNRDTLNFPVTGSYDPNDKQVNNQTLTPAQVAGGRLLDYTIRFQNTGTDTAFTVVVIDSISDKLQMPTFELLSASHPYTFRLLENGMGEWRFDNILLPDSNRNEPASHGFIRYRIQPKNNLVLGDEIRSRAAIYFDYNAPVMTNYAITRVANPTGIKEAKAGLQAFSLYPNPARNYVMVAAAYKKKTVSTVSLVNLLGQTLHKVTLPANDQIHFQMPLNNLPKGVYVVQLETEIGRQTQRLVIQ</sequence>
<name>A0A5N1J6P6_9BACT</name>
<dbReference type="SUPFAM" id="SSF117074">
    <property type="entry name" value="Hypothetical protein PA1324"/>
    <property type="match status" value="1"/>
</dbReference>
<evidence type="ECO:0000313" key="5">
    <source>
        <dbReference type="Proteomes" id="UP000326570"/>
    </source>
</evidence>
<keyword evidence="5" id="KW-1185">Reference proteome</keyword>
<feature type="domain" description="Secretion system C-terminal sorting" evidence="2">
    <location>
        <begin position="823"/>
        <end position="898"/>
    </location>
</feature>
<evidence type="ECO:0000259" key="3">
    <source>
        <dbReference type="Pfam" id="PF24595"/>
    </source>
</evidence>
<dbReference type="RefSeq" id="WP_150902794.1">
    <property type="nucleotide sequence ID" value="NZ_VTWT01000002.1"/>
</dbReference>
<proteinExistence type="predicted"/>
<protein>
    <submittedName>
        <fullName evidence="4">T9SS type A sorting domain-containing protein</fullName>
    </submittedName>
</protein>